<dbReference type="EMBL" id="JAEPBG010000006">
    <property type="protein sequence ID" value="MBK4736199.1"/>
    <property type="molecule type" value="Genomic_DNA"/>
</dbReference>
<dbReference type="AlphaFoldDB" id="A0A934T0F5"/>
<keyword evidence="2" id="KW-1185">Reference proteome</keyword>
<dbReference type="RefSeq" id="WP_200593401.1">
    <property type="nucleotide sequence ID" value="NZ_JAEPBG010000006.1"/>
</dbReference>
<accession>A0A934T0F5</accession>
<gene>
    <name evidence="1" type="ORF">JJB74_16370</name>
</gene>
<evidence type="ECO:0000313" key="2">
    <source>
        <dbReference type="Proteomes" id="UP000622890"/>
    </source>
</evidence>
<name>A0A934T0F5_9BURK</name>
<dbReference type="Proteomes" id="UP000622890">
    <property type="component" value="Unassembled WGS sequence"/>
</dbReference>
<sequence>MPDEADYACQRAQEILDSQIAKQLNAAAREYGLSLRNADGTCLNGCGTPVEEFEVALTAAEVAAAFAEGRNVTTKIMPSLFCSQECAQDAAKRERTIKRLHGHSVIKTVDEDE</sequence>
<protein>
    <submittedName>
        <fullName evidence="1">Uncharacterized protein</fullName>
    </submittedName>
</protein>
<evidence type="ECO:0000313" key="1">
    <source>
        <dbReference type="EMBL" id="MBK4736199.1"/>
    </source>
</evidence>
<comment type="caution">
    <text evidence="1">The sequence shown here is derived from an EMBL/GenBank/DDBJ whole genome shotgun (WGS) entry which is preliminary data.</text>
</comment>
<organism evidence="1 2">
    <name type="scientific">Noviherbaspirillum pedocola</name>
    <dbReference type="NCBI Taxonomy" id="2801341"/>
    <lineage>
        <taxon>Bacteria</taxon>
        <taxon>Pseudomonadati</taxon>
        <taxon>Pseudomonadota</taxon>
        <taxon>Betaproteobacteria</taxon>
        <taxon>Burkholderiales</taxon>
        <taxon>Oxalobacteraceae</taxon>
        <taxon>Noviherbaspirillum</taxon>
    </lineage>
</organism>
<reference evidence="1" key="1">
    <citation type="submission" date="2021-01" db="EMBL/GenBank/DDBJ databases">
        <title>Genome sequence of strain Noviherbaspirillum sp. DKR-6.</title>
        <authorList>
            <person name="Chaudhary D.K."/>
        </authorList>
    </citation>
    <scope>NUCLEOTIDE SEQUENCE</scope>
    <source>
        <strain evidence="1">DKR-6</strain>
    </source>
</reference>
<proteinExistence type="predicted"/>